<protein>
    <recommendedName>
        <fullName evidence="6">Tetratricopeptide repeat-containing protein</fullName>
    </recommendedName>
</protein>
<sequence>MLGLCYIGEDPTTVAMNNEKKLKINELFGQLKQVTDQEQIKEIESTILSLWLHSDNTSIEGLMAEGMEQMKESQYTEALDTFGRVIKMDPLYVEGWNKRAIVYYLRGEFKRAMNDIQRALIIEPRHFAAMSGMANIYREVLAYKRALGVLERMTQISPHRQTLDEQIRALKEKI</sequence>
<organism evidence="4 5">
    <name type="scientific">Algivirga pacifica</name>
    <dbReference type="NCBI Taxonomy" id="1162670"/>
    <lineage>
        <taxon>Bacteria</taxon>
        <taxon>Pseudomonadati</taxon>
        <taxon>Bacteroidota</taxon>
        <taxon>Cytophagia</taxon>
        <taxon>Cytophagales</taxon>
        <taxon>Flammeovirgaceae</taxon>
        <taxon>Algivirga</taxon>
    </lineage>
</organism>
<evidence type="ECO:0008006" key="6">
    <source>
        <dbReference type="Google" id="ProtNLM"/>
    </source>
</evidence>
<evidence type="ECO:0000256" key="2">
    <source>
        <dbReference type="ARBA" id="ARBA00022803"/>
    </source>
</evidence>
<dbReference type="Pfam" id="PF07719">
    <property type="entry name" value="TPR_2"/>
    <property type="match status" value="1"/>
</dbReference>
<dbReference type="InterPro" id="IPR011990">
    <property type="entry name" value="TPR-like_helical_dom_sf"/>
</dbReference>
<comment type="caution">
    <text evidence="4">The sequence shown here is derived from an EMBL/GenBank/DDBJ whole genome shotgun (WGS) entry which is preliminary data.</text>
</comment>
<dbReference type="PANTHER" id="PTHR45831:SF2">
    <property type="entry name" value="LD24721P"/>
    <property type="match status" value="1"/>
</dbReference>
<evidence type="ECO:0000256" key="3">
    <source>
        <dbReference type="PROSITE-ProRule" id="PRU00339"/>
    </source>
</evidence>
<keyword evidence="5" id="KW-1185">Reference proteome</keyword>
<dbReference type="PROSITE" id="PS50005">
    <property type="entry name" value="TPR"/>
    <property type="match status" value="2"/>
</dbReference>
<reference evidence="5" key="1">
    <citation type="journal article" date="2019" name="Int. J. Syst. Evol. Microbiol.">
        <title>The Global Catalogue of Microorganisms (GCM) 10K type strain sequencing project: providing services to taxonomists for standard genome sequencing and annotation.</title>
        <authorList>
            <consortium name="The Broad Institute Genomics Platform"/>
            <consortium name="The Broad Institute Genome Sequencing Center for Infectious Disease"/>
            <person name="Wu L."/>
            <person name="Ma J."/>
        </authorList>
    </citation>
    <scope>NUCLEOTIDE SEQUENCE [LARGE SCALE GENOMIC DNA]</scope>
    <source>
        <strain evidence="5">JCM 18326</strain>
    </source>
</reference>
<accession>A0ABP9DJ58</accession>
<dbReference type="SUPFAM" id="SSF48452">
    <property type="entry name" value="TPR-like"/>
    <property type="match status" value="1"/>
</dbReference>
<dbReference type="InterPro" id="IPR013105">
    <property type="entry name" value="TPR_2"/>
</dbReference>
<dbReference type="EMBL" id="BAABJX010000057">
    <property type="protein sequence ID" value="GAA4847690.1"/>
    <property type="molecule type" value="Genomic_DNA"/>
</dbReference>
<evidence type="ECO:0000313" key="5">
    <source>
        <dbReference type="Proteomes" id="UP001500298"/>
    </source>
</evidence>
<name>A0ABP9DJ58_9BACT</name>
<proteinExistence type="predicted"/>
<evidence type="ECO:0000313" key="4">
    <source>
        <dbReference type="EMBL" id="GAA4847690.1"/>
    </source>
</evidence>
<dbReference type="Gene3D" id="1.25.40.10">
    <property type="entry name" value="Tetratricopeptide repeat domain"/>
    <property type="match status" value="1"/>
</dbReference>
<feature type="repeat" description="TPR" evidence="3">
    <location>
        <begin position="59"/>
        <end position="92"/>
    </location>
</feature>
<gene>
    <name evidence="4" type="ORF">GCM10023331_35510</name>
</gene>
<dbReference type="PANTHER" id="PTHR45831">
    <property type="entry name" value="LD24721P"/>
    <property type="match status" value="1"/>
</dbReference>
<dbReference type="InterPro" id="IPR047150">
    <property type="entry name" value="SGT"/>
</dbReference>
<feature type="repeat" description="TPR" evidence="3">
    <location>
        <begin position="93"/>
        <end position="126"/>
    </location>
</feature>
<dbReference type="Proteomes" id="UP001500298">
    <property type="component" value="Unassembled WGS sequence"/>
</dbReference>
<dbReference type="InterPro" id="IPR019734">
    <property type="entry name" value="TPR_rpt"/>
</dbReference>
<keyword evidence="1" id="KW-0677">Repeat</keyword>
<keyword evidence="2 3" id="KW-0802">TPR repeat</keyword>
<evidence type="ECO:0000256" key="1">
    <source>
        <dbReference type="ARBA" id="ARBA00022737"/>
    </source>
</evidence>
<dbReference type="SMART" id="SM00028">
    <property type="entry name" value="TPR"/>
    <property type="match status" value="2"/>
</dbReference>